<keyword evidence="2" id="KW-1185">Reference proteome</keyword>
<dbReference type="AlphaFoldDB" id="A0A2P2BRM8"/>
<proteinExistence type="predicted"/>
<dbReference type="EMBL" id="LN650648">
    <property type="protein sequence ID" value="CEI73035.1"/>
    <property type="molecule type" value="Genomic_DNA"/>
</dbReference>
<organism evidence="1 2">
    <name type="scientific">Romboutsia hominis</name>
    <dbReference type="NCBI Taxonomy" id="1507512"/>
    <lineage>
        <taxon>Bacteria</taxon>
        <taxon>Bacillati</taxon>
        <taxon>Bacillota</taxon>
        <taxon>Clostridia</taxon>
        <taxon>Peptostreptococcales</taxon>
        <taxon>Peptostreptococcaceae</taxon>
        <taxon>Romboutsia</taxon>
    </lineage>
</organism>
<evidence type="ECO:0000313" key="1">
    <source>
        <dbReference type="EMBL" id="CEI73035.1"/>
    </source>
</evidence>
<dbReference type="RefSeq" id="WP_092925643.1">
    <property type="nucleotide sequence ID" value="NZ_FJTZ01000012.1"/>
</dbReference>
<dbReference type="Proteomes" id="UP000245695">
    <property type="component" value="Chromosome 1"/>
</dbReference>
<gene>
    <name evidence="1" type="ORF">FRIFI_1501</name>
</gene>
<protein>
    <submittedName>
        <fullName evidence="1">Uncharacterized protein</fullName>
    </submittedName>
</protein>
<accession>A0A2P2BRM8</accession>
<name>A0A2P2BRM8_9FIRM</name>
<sequence length="60" mass="7145">MTKEELEILQMFENPTIYEVKIIIEETNIDLETIIAYYRGGLDESLLCENIHRQKRSRNS</sequence>
<evidence type="ECO:0000313" key="2">
    <source>
        <dbReference type="Proteomes" id="UP000245695"/>
    </source>
</evidence>
<reference evidence="1 2" key="1">
    <citation type="submission" date="2014-09" db="EMBL/GenBank/DDBJ databases">
        <authorList>
            <person name="Hornung B.V."/>
        </authorList>
    </citation>
    <scope>NUCLEOTIDE SEQUENCE [LARGE SCALE GENOMIC DNA]</scope>
    <source>
        <strain evidence="1 2">FRIFI</strain>
    </source>
</reference>
<dbReference type="KEGG" id="rhom:FRIFI_1501"/>